<evidence type="ECO:0000256" key="8">
    <source>
        <dbReference type="SAM" id="MobiDB-lite"/>
    </source>
</evidence>
<dbReference type="Gene3D" id="1.25.10.10">
    <property type="entry name" value="Leucine-rich Repeat Variant"/>
    <property type="match status" value="2"/>
</dbReference>
<proteinExistence type="predicted"/>
<feature type="compositionally biased region" description="Low complexity" evidence="8">
    <location>
        <begin position="772"/>
        <end position="795"/>
    </location>
</feature>
<keyword evidence="11" id="KW-1185">Reference proteome</keyword>
<feature type="domain" description="IPO4/5-like TPR repeats" evidence="9">
    <location>
        <begin position="131"/>
        <end position="281"/>
    </location>
</feature>
<dbReference type="AlphaFoldDB" id="A0A371GX72"/>
<accession>A0A371GX72</accession>
<dbReference type="InterPro" id="IPR040122">
    <property type="entry name" value="Importin_beta"/>
</dbReference>
<evidence type="ECO:0000256" key="5">
    <source>
        <dbReference type="ARBA" id="ARBA00022737"/>
    </source>
</evidence>
<evidence type="ECO:0000256" key="2">
    <source>
        <dbReference type="ARBA" id="ARBA00004496"/>
    </source>
</evidence>
<dbReference type="Pfam" id="PF25780">
    <property type="entry name" value="TPR_IPO5"/>
    <property type="match status" value="1"/>
</dbReference>
<reference evidence="10" key="1">
    <citation type="submission" date="2018-05" db="EMBL/GenBank/DDBJ databases">
        <title>Draft genome of Mucuna pruriens seed.</title>
        <authorList>
            <person name="Nnadi N.E."/>
            <person name="Vos R."/>
            <person name="Hasami M.H."/>
            <person name="Devisetty U.K."/>
            <person name="Aguiy J.C."/>
        </authorList>
    </citation>
    <scope>NUCLEOTIDE SEQUENCE [LARGE SCALE GENOMIC DNA]</scope>
    <source>
        <strain evidence="10">JCA_2017</strain>
    </source>
</reference>
<dbReference type="GO" id="GO:0005737">
    <property type="term" value="C:cytoplasm"/>
    <property type="evidence" value="ECO:0007669"/>
    <property type="project" value="UniProtKB-SubCell"/>
</dbReference>
<keyword evidence="3" id="KW-0813">Transport</keyword>
<dbReference type="GO" id="GO:0006606">
    <property type="term" value="P:protein import into nucleus"/>
    <property type="evidence" value="ECO:0007669"/>
    <property type="project" value="InterPro"/>
</dbReference>
<evidence type="ECO:0000259" key="9">
    <source>
        <dbReference type="Pfam" id="PF25780"/>
    </source>
</evidence>
<evidence type="ECO:0000256" key="6">
    <source>
        <dbReference type="ARBA" id="ARBA00022927"/>
    </source>
</evidence>
<protein>
    <submittedName>
        <fullName evidence="10">Sal3</fullName>
    </submittedName>
</protein>
<evidence type="ECO:0000256" key="7">
    <source>
        <dbReference type="ARBA" id="ARBA00023242"/>
    </source>
</evidence>
<sequence>MEAEAEAIKFPIELQSKAFEVLSSNDNTAMETLFSHLYSPQQQHRSQALAFLQCCKHHHPNLLFIKLFFLLRCSPVEDTRANAARTLHFLKPADLWPNLKPIAQARLKAHLLKYFTEEPSIHVLRLASPILAETVSVTYKTHQNWPEILDFLLNSIASNDDKSREVAASVLAKLPNDCRFLVSNALREKRNAVCVLHSSLLRSLASSSPDVQVAAFGAVVSLVRLFSEPSSFHELLRAVMVGVFTLLHGFEQSHFPSAFAELINLVSREPLPLRPYMNDMVLDVLQILESDGVSKETHRLAFELVVAMTEVKEYEHVFVNLPYTTARRLLFVLTNMLQCVAEDDGGGGDGKLEAGENVVDVYGFGMKCLKKLCVALGSNNAVPVAYDVSRLHLDDAEWKMRHAGITVLSVITEEFSDEMVMMENFLGEVVTKVLKSIHDSHAQVRLATFKFMETPSNFVQVVQILYHHRLVHGFCMALDNDEDHKVKEQAASAMLFFLKNTLPESLTLNKNVDMVMGKLLSLLEGKESAKQRSIALSTLNLVAQRCQEVAHKLYCAIYLPILLKACKDRNSDIKEEAARGIRICAELGTPQLKPFVNRILSILNDLMNDPNRSLSENARAHDVAVSALGRICEFYRECIDGSEMVPTWLSFLPLKNDLIEAKVMHDQLCLMVARLDKDLLGPGYQNLVKIIAVFFEVIDEGDKLATPQTTTRVNNLLRHLARHIPRSRLQINSINGRKKKKLRHEQNQDSIKYYIKIEEAFVHSVMLSSSSSSSLRSRSANNSSNGTEGSSSPSATDAISDGWYSLFRYNDMLNLKSGFSSRSFKNCSYSETILS</sequence>
<evidence type="ECO:0000256" key="4">
    <source>
        <dbReference type="ARBA" id="ARBA00022490"/>
    </source>
</evidence>
<name>A0A371GX72_MUCPR</name>
<dbReference type="InterPro" id="IPR016024">
    <property type="entry name" value="ARM-type_fold"/>
</dbReference>
<evidence type="ECO:0000313" key="11">
    <source>
        <dbReference type="Proteomes" id="UP000257109"/>
    </source>
</evidence>
<organism evidence="10 11">
    <name type="scientific">Mucuna pruriens</name>
    <name type="common">Velvet bean</name>
    <name type="synonym">Dolichos pruriens</name>
    <dbReference type="NCBI Taxonomy" id="157652"/>
    <lineage>
        <taxon>Eukaryota</taxon>
        <taxon>Viridiplantae</taxon>
        <taxon>Streptophyta</taxon>
        <taxon>Embryophyta</taxon>
        <taxon>Tracheophyta</taxon>
        <taxon>Spermatophyta</taxon>
        <taxon>Magnoliopsida</taxon>
        <taxon>eudicotyledons</taxon>
        <taxon>Gunneridae</taxon>
        <taxon>Pentapetalae</taxon>
        <taxon>rosids</taxon>
        <taxon>fabids</taxon>
        <taxon>Fabales</taxon>
        <taxon>Fabaceae</taxon>
        <taxon>Papilionoideae</taxon>
        <taxon>50 kb inversion clade</taxon>
        <taxon>NPAAA clade</taxon>
        <taxon>indigoferoid/millettioid clade</taxon>
        <taxon>Phaseoleae</taxon>
        <taxon>Mucuna</taxon>
    </lineage>
</organism>
<comment type="subcellular location">
    <subcellularLocation>
        <location evidence="2">Cytoplasm</location>
    </subcellularLocation>
    <subcellularLocation>
        <location evidence="1">Nucleus</location>
    </subcellularLocation>
</comment>
<dbReference type="EMBL" id="QJKJ01004200">
    <property type="protein sequence ID" value="RDX95121.1"/>
    <property type="molecule type" value="Genomic_DNA"/>
</dbReference>
<feature type="non-terminal residue" evidence="10">
    <location>
        <position position="1"/>
    </location>
</feature>
<dbReference type="Proteomes" id="UP000257109">
    <property type="component" value="Unassembled WGS sequence"/>
</dbReference>
<evidence type="ECO:0000313" key="10">
    <source>
        <dbReference type="EMBL" id="RDX95121.1"/>
    </source>
</evidence>
<gene>
    <name evidence="10" type="primary">sal3</name>
    <name evidence="10" type="ORF">CR513_22394</name>
</gene>
<dbReference type="InterPro" id="IPR057672">
    <property type="entry name" value="TPR_IPO4/5"/>
</dbReference>
<keyword evidence="7" id="KW-0539">Nucleus</keyword>
<dbReference type="InterPro" id="IPR011989">
    <property type="entry name" value="ARM-like"/>
</dbReference>
<keyword evidence="6" id="KW-0653">Protein transport</keyword>
<dbReference type="STRING" id="157652.A0A371GX72"/>
<evidence type="ECO:0000256" key="1">
    <source>
        <dbReference type="ARBA" id="ARBA00004123"/>
    </source>
</evidence>
<keyword evidence="5" id="KW-0677">Repeat</keyword>
<keyword evidence="4" id="KW-0963">Cytoplasm</keyword>
<feature type="region of interest" description="Disordered" evidence="8">
    <location>
        <begin position="772"/>
        <end position="796"/>
    </location>
</feature>
<comment type="caution">
    <text evidence="10">The sequence shown here is derived from an EMBL/GenBank/DDBJ whole genome shotgun (WGS) entry which is preliminary data.</text>
</comment>
<dbReference type="OrthoDB" id="543373at2759"/>
<dbReference type="SUPFAM" id="SSF48371">
    <property type="entry name" value="ARM repeat"/>
    <property type="match status" value="1"/>
</dbReference>
<dbReference type="PANTHER" id="PTHR10527">
    <property type="entry name" value="IMPORTIN BETA"/>
    <property type="match status" value="1"/>
</dbReference>
<evidence type="ECO:0000256" key="3">
    <source>
        <dbReference type="ARBA" id="ARBA00022448"/>
    </source>
</evidence>